<dbReference type="Proteomes" id="UP001157160">
    <property type="component" value="Unassembled WGS sequence"/>
</dbReference>
<protein>
    <submittedName>
        <fullName evidence="1">Uncharacterized protein</fullName>
    </submittedName>
</protein>
<keyword evidence="2" id="KW-1185">Reference proteome</keyword>
<comment type="caution">
    <text evidence="1">The sequence shown here is derived from an EMBL/GenBank/DDBJ whole genome shotgun (WGS) entry which is preliminary data.</text>
</comment>
<evidence type="ECO:0000313" key="1">
    <source>
        <dbReference type="EMBL" id="GMA26990.1"/>
    </source>
</evidence>
<dbReference type="RefSeq" id="WP_284229197.1">
    <property type="nucleotide sequence ID" value="NZ_BSUL01000001.1"/>
</dbReference>
<accession>A0AA37UHH3</accession>
<sequence length="53" mass="5246">MLAANLLAHALSAALGGADGDERALALIEDAEGALRVDESPLIPVSSAAHLAP</sequence>
<gene>
    <name evidence="1" type="ORF">GCM10025874_02430</name>
</gene>
<dbReference type="EMBL" id="BSUL01000001">
    <property type="protein sequence ID" value="GMA26990.1"/>
    <property type="molecule type" value="Genomic_DNA"/>
</dbReference>
<proteinExistence type="predicted"/>
<reference evidence="1 2" key="1">
    <citation type="journal article" date="2014" name="Int. J. Syst. Evol. Microbiol.">
        <title>Complete genome sequence of Corynebacterium casei LMG S-19264T (=DSM 44701T), isolated from a smear-ripened cheese.</title>
        <authorList>
            <consortium name="US DOE Joint Genome Institute (JGI-PGF)"/>
            <person name="Walter F."/>
            <person name="Albersmeier A."/>
            <person name="Kalinowski J."/>
            <person name="Ruckert C."/>
        </authorList>
    </citation>
    <scope>NUCLEOTIDE SEQUENCE [LARGE SCALE GENOMIC DNA]</scope>
    <source>
        <strain evidence="1 2">NBRC 112289</strain>
    </source>
</reference>
<dbReference type="AlphaFoldDB" id="A0AA37UHH3"/>
<evidence type="ECO:0000313" key="2">
    <source>
        <dbReference type="Proteomes" id="UP001157160"/>
    </source>
</evidence>
<name>A0AA37UHH3_9MICO</name>
<organism evidence="1 2">
    <name type="scientific">Arenivirga flava</name>
    <dbReference type="NCBI Taxonomy" id="1930060"/>
    <lineage>
        <taxon>Bacteria</taxon>
        <taxon>Bacillati</taxon>
        <taxon>Actinomycetota</taxon>
        <taxon>Actinomycetes</taxon>
        <taxon>Micrococcales</taxon>
        <taxon>Microbacteriaceae</taxon>
        <taxon>Arenivirga</taxon>
    </lineage>
</organism>